<sequence>MIYIDGSELSKSSRLSKLLPELSTAWGYANVNAFAELAQVGNLEEWTGADIMLSPMKAPVNESLLKVHINKGAILAQLKFGRDLPSSLGTRLKESLWRMRGTGAKQHQCYLITIGQFGCNHEGLVVVDGQDERPRREYKAVIAALHHWNRAGVSLNISRDACLVTALKRLEEDILAPRESEFFPDVAAAEEFAGDDVLDAPAKVTDWRPQLAALPGIGPKMATALRNTMLEYG</sequence>
<reference evidence="1 2" key="1">
    <citation type="journal article" date="2020" name="J Geophys Res Biogeosci">
        <title>Magnetotaxis as an Adaptation to Enable Bacterial Shuttling of Microbial Sulfur and Sulfur Cycling Across Aquatic Oxic#Anoxic Interfaces.</title>
        <authorList>
            <person name="Li J."/>
            <person name="Liu P."/>
            <person name="Wang J."/>
            <person name="Roberts A.P."/>
            <person name="Pan Y."/>
        </authorList>
    </citation>
    <scope>NUCLEOTIDE SEQUENCE [LARGE SCALE GENOMIC DNA]</scope>
    <source>
        <strain evidence="1 2">MYR-1_YQ</strain>
    </source>
</reference>
<evidence type="ECO:0000313" key="2">
    <source>
        <dbReference type="Proteomes" id="UP001196980"/>
    </source>
</evidence>
<name>A0ABS6S4D5_9BACT</name>
<evidence type="ECO:0000313" key="1">
    <source>
        <dbReference type="EMBL" id="MBV6343507.1"/>
    </source>
</evidence>
<gene>
    <name evidence="1" type="ORF">HWQ67_18190</name>
</gene>
<feature type="non-terminal residue" evidence="1">
    <location>
        <position position="233"/>
    </location>
</feature>
<keyword evidence="2" id="KW-1185">Reference proteome</keyword>
<accession>A0ABS6S4D5</accession>
<protein>
    <recommendedName>
        <fullName evidence="3">Restriction endonuclease</fullName>
    </recommendedName>
</protein>
<dbReference type="EMBL" id="JABXWD010000629">
    <property type="protein sequence ID" value="MBV6343507.1"/>
    <property type="molecule type" value="Genomic_DNA"/>
</dbReference>
<comment type="caution">
    <text evidence="1">The sequence shown here is derived from an EMBL/GenBank/DDBJ whole genome shotgun (WGS) entry which is preliminary data.</text>
</comment>
<dbReference type="Proteomes" id="UP001196980">
    <property type="component" value="Unassembled WGS sequence"/>
</dbReference>
<proteinExistence type="predicted"/>
<dbReference type="RefSeq" id="WP_218254120.1">
    <property type="nucleotide sequence ID" value="NZ_JABXWD010000629.1"/>
</dbReference>
<organism evidence="1 2">
    <name type="scientific">Candidatus Magnetobacterium casense</name>
    <dbReference type="NCBI Taxonomy" id="1455061"/>
    <lineage>
        <taxon>Bacteria</taxon>
        <taxon>Pseudomonadati</taxon>
        <taxon>Nitrospirota</taxon>
        <taxon>Thermodesulfovibrionia</taxon>
        <taxon>Thermodesulfovibrionales</taxon>
        <taxon>Candidatus Magnetobacteriaceae</taxon>
        <taxon>Candidatus Magnetobacterium</taxon>
    </lineage>
</organism>
<evidence type="ECO:0008006" key="3">
    <source>
        <dbReference type="Google" id="ProtNLM"/>
    </source>
</evidence>